<protein>
    <submittedName>
        <fullName evidence="2">Uncharacterized protein</fullName>
    </submittedName>
</protein>
<evidence type="ECO:0000256" key="1">
    <source>
        <dbReference type="SAM" id="MobiDB-lite"/>
    </source>
</evidence>
<evidence type="ECO:0000313" key="3">
    <source>
        <dbReference type="Proteomes" id="UP000031737"/>
    </source>
</evidence>
<dbReference type="OrthoDB" id="249667at2759"/>
<feature type="compositionally biased region" description="Polar residues" evidence="1">
    <location>
        <begin position="47"/>
        <end position="57"/>
    </location>
</feature>
<reference evidence="2 3" key="1">
    <citation type="submission" date="2013-07" db="EMBL/GenBank/DDBJ databases">
        <authorList>
            <person name="Stoco P.H."/>
            <person name="Wagner G."/>
            <person name="Gerber A."/>
            <person name="Zaha A."/>
            <person name="Thompson C."/>
            <person name="Bartholomeu D.C."/>
            <person name="Luckemeyer D.D."/>
            <person name="Bahia D."/>
            <person name="Loreto E."/>
            <person name="Prestes E.B."/>
            <person name="Lima F.M."/>
            <person name="Rodrigues-Luiz G."/>
            <person name="Vallejo G.A."/>
            <person name="Filho J.F."/>
            <person name="Monteiro K.M."/>
            <person name="Tyler K.M."/>
            <person name="de Almeida L.G."/>
            <person name="Ortiz M.F."/>
            <person name="Siervo M.A."/>
            <person name="de Moraes M.H."/>
            <person name="Cunha O.L."/>
            <person name="Mendonca-Neto R."/>
            <person name="Silva R."/>
            <person name="Teixeira S.M."/>
            <person name="Murta S.M."/>
            <person name="Sincero T.C."/>
            <person name="Mendes T.A."/>
            <person name="Urmenyi T.P."/>
            <person name="Silva V.G."/>
            <person name="da Rocha W.D."/>
            <person name="Andersson B."/>
            <person name="Romanha A.J."/>
            <person name="Steindel M."/>
            <person name="de Vasconcelos A.T."/>
            <person name="Grisard E.C."/>
        </authorList>
    </citation>
    <scope>NUCLEOTIDE SEQUENCE [LARGE SCALE GENOMIC DNA]</scope>
    <source>
        <strain evidence="2 3">SC58</strain>
    </source>
</reference>
<proteinExistence type="predicted"/>
<dbReference type="EMBL" id="AUPL01003785">
    <property type="protein sequence ID" value="ESL08512.1"/>
    <property type="molecule type" value="Genomic_DNA"/>
</dbReference>
<gene>
    <name evidence="2" type="ORF">TRSC58_03785</name>
</gene>
<comment type="caution">
    <text evidence="2">The sequence shown here is derived from an EMBL/GenBank/DDBJ whole genome shotgun (WGS) entry which is preliminary data.</text>
</comment>
<keyword evidence="3" id="KW-1185">Reference proteome</keyword>
<sequence length="223" mass="23715">MGLLLDDEDYVPPRKAIRVEHHTLTATARDGEEINVTQRESEESHNSGRGINTSGEFSTPLEIPLRGGNGMEKMAAFAFGAERASVKLVDASPRQLRGRSGFTPSQVSPKFLDGQNNSPKTVAKCVVAVSQDISGTPEDMPNTSSSMPMTQEAHSTPSGTLSGSPRSAVLASPVSRTLFADVVKNIDTPPAVATGAKGDETAPKPRVQMKLSDFFAKMACTKK</sequence>
<accession>A0A061J5D1</accession>
<feature type="region of interest" description="Disordered" evidence="1">
    <location>
        <begin position="133"/>
        <end position="167"/>
    </location>
</feature>
<name>A0A061J5D1_TRYRA</name>
<dbReference type="Proteomes" id="UP000031737">
    <property type="component" value="Unassembled WGS sequence"/>
</dbReference>
<feature type="compositionally biased region" description="Polar residues" evidence="1">
    <location>
        <begin position="141"/>
        <end position="165"/>
    </location>
</feature>
<organism evidence="2 3">
    <name type="scientific">Trypanosoma rangeli SC58</name>
    <dbReference type="NCBI Taxonomy" id="429131"/>
    <lineage>
        <taxon>Eukaryota</taxon>
        <taxon>Discoba</taxon>
        <taxon>Euglenozoa</taxon>
        <taxon>Kinetoplastea</taxon>
        <taxon>Metakinetoplastina</taxon>
        <taxon>Trypanosomatida</taxon>
        <taxon>Trypanosomatidae</taxon>
        <taxon>Trypanosoma</taxon>
        <taxon>Herpetosoma</taxon>
    </lineage>
</organism>
<feature type="compositionally biased region" description="Polar residues" evidence="1">
    <location>
        <begin position="102"/>
        <end position="116"/>
    </location>
</feature>
<evidence type="ECO:0000313" key="2">
    <source>
        <dbReference type="EMBL" id="ESL08512.1"/>
    </source>
</evidence>
<feature type="region of interest" description="Disordered" evidence="1">
    <location>
        <begin position="97"/>
        <end position="116"/>
    </location>
</feature>
<dbReference type="AlphaFoldDB" id="A0A061J5D1"/>
<dbReference type="VEuPathDB" id="TriTrypDB:TRSC58_03785"/>
<feature type="region of interest" description="Disordered" evidence="1">
    <location>
        <begin position="35"/>
        <end position="59"/>
    </location>
</feature>